<dbReference type="RefSeq" id="WP_290365073.1">
    <property type="nucleotide sequence ID" value="NZ_JAUFQU010000036.1"/>
</dbReference>
<proteinExistence type="predicted"/>
<evidence type="ECO:0000313" key="2">
    <source>
        <dbReference type="EMBL" id="MDN3709457.1"/>
    </source>
</evidence>
<comment type="caution">
    <text evidence="2">The sequence shown here is derived from an EMBL/GenBank/DDBJ whole genome shotgun (WGS) entry which is preliminary data.</text>
</comment>
<keyword evidence="3" id="KW-1185">Reference proteome</keyword>
<keyword evidence="1" id="KW-0812">Transmembrane</keyword>
<accession>A0ABT8CYT8</accession>
<dbReference type="EMBL" id="JAUFQU010000036">
    <property type="protein sequence ID" value="MDN3709457.1"/>
    <property type="molecule type" value="Genomic_DNA"/>
</dbReference>
<keyword evidence="1" id="KW-0472">Membrane</keyword>
<dbReference type="Proteomes" id="UP001242368">
    <property type="component" value="Unassembled WGS sequence"/>
</dbReference>
<organism evidence="2 3">
    <name type="scientific">Paenimyroides ceti</name>
    <dbReference type="NCBI Taxonomy" id="395087"/>
    <lineage>
        <taxon>Bacteria</taxon>
        <taxon>Pseudomonadati</taxon>
        <taxon>Bacteroidota</taxon>
        <taxon>Flavobacteriia</taxon>
        <taxon>Flavobacteriales</taxon>
        <taxon>Flavobacteriaceae</taxon>
        <taxon>Paenimyroides</taxon>
    </lineage>
</organism>
<reference evidence="3" key="1">
    <citation type="journal article" date="2019" name="Int. J. Syst. Evol. Microbiol.">
        <title>The Global Catalogue of Microorganisms (GCM) 10K type strain sequencing project: providing services to taxonomists for standard genome sequencing and annotation.</title>
        <authorList>
            <consortium name="The Broad Institute Genomics Platform"/>
            <consortium name="The Broad Institute Genome Sequencing Center for Infectious Disease"/>
            <person name="Wu L."/>
            <person name="Ma J."/>
        </authorList>
    </citation>
    <scope>NUCLEOTIDE SEQUENCE [LARGE SCALE GENOMIC DNA]</scope>
    <source>
        <strain evidence="3">CECT 7184</strain>
    </source>
</reference>
<evidence type="ECO:0000313" key="3">
    <source>
        <dbReference type="Proteomes" id="UP001242368"/>
    </source>
</evidence>
<feature type="transmembrane region" description="Helical" evidence="1">
    <location>
        <begin position="46"/>
        <end position="66"/>
    </location>
</feature>
<gene>
    <name evidence="2" type="ORF">QW060_20870</name>
</gene>
<protein>
    <submittedName>
        <fullName evidence="2">Uncharacterized protein</fullName>
    </submittedName>
</protein>
<name>A0ABT8CYT8_9FLAO</name>
<keyword evidence="1" id="KW-1133">Transmembrane helix</keyword>
<evidence type="ECO:0000256" key="1">
    <source>
        <dbReference type="SAM" id="Phobius"/>
    </source>
</evidence>
<sequence length="76" mass="8803">MSSSLKNIFPEGVLKFHEIQYGKMIFNNVYITKTLRFMCKTVACKYRIPLSVVVGIFIFSVFFNAYNKCSHGYFDG</sequence>